<dbReference type="Proteomes" id="UP000314251">
    <property type="component" value="Unassembled WGS sequence"/>
</dbReference>
<proteinExistence type="predicted"/>
<name>A0A5N6A1Q3_9ACTN</name>
<keyword evidence="2" id="KW-1185">Reference proteome</keyword>
<sequence length="190" mass="20444">MRIPFSDAGLPGQLHVKIAATVDPDALGAGPGAADLPHCTAVVEYPGRGYHGFFGWIQAVRSTDDASGGKEFAMDPLASLGELPHPFAFAGHRPTLFDAPARSPRVDMEWVAHAFLCRGPQRPTFTARALAGFSWGFVVRDERVTLAEPRQLTAEDWNALLPLLRDTYPRWEFPPGFPASAAGGDRPGGP</sequence>
<comment type="caution">
    <text evidence="1">The sequence shown here is derived from an EMBL/GenBank/DDBJ whole genome shotgun (WGS) entry which is preliminary data.</text>
</comment>
<dbReference type="AlphaFoldDB" id="A0A5N6A1Q3"/>
<dbReference type="OrthoDB" id="5074646at2"/>
<evidence type="ECO:0000313" key="1">
    <source>
        <dbReference type="EMBL" id="KAB8162172.1"/>
    </source>
</evidence>
<organism evidence="1 2">
    <name type="scientific">Streptomyces mimosae</name>
    <dbReference type="NCBI Taxonomy" id="2586635"/>
    <lineage>
        <taxon>Bacteria</taxon>
        <taxon>Bacillati</taxon>
        <taxon>Actinomycetota</taxon>
        <taxon>Actinomycetes</taxon>
        <taxon>Kitasatosporales</taxon>
        <taxon>Streptomycetaceae</taxon>
        <taxon>Streptomyces</taxon>
    </lineage>
</organism>
<reference evidence="1" key="1">
    <citation type="submission" date="2019-10" db="EMBL/GenBank/DDBJ databases">
        <title>Nonomuraea sp. nov., isolated from Phyllanthus amarus.</title>
        <authorList>
            <person name="Klykleung N."/>
            <person name="Tanasupawat S."/>
        </authorList>
    </citation>
    <scope>NUCLEOTIDE SEQUENCE [LARGE SCALE GENOMIC DNA]</scope>
    <source>
        <strain evidence="1">3MP-10</strain>
    </source>
</reference>
<evidence type="ECO:0000313" key="2">
    <source>
        <dbReference type="Proteomes" id="UP000314251"/>
    </source>
</evidence>
<dbReference type="EMBL" id="VDLY02000015">
    <property type="protein sequence ID" value="KAB8162172.1"/>
    <property type="molecule type" value="Genomic_DNA"/>
</dbReference>
<protein>
    <submittedName>
        <fullName evidence="1">Uncharacterized protein</fullName>
    </submittedName>
</protein>
<dbReference type="RefSeq" id="WP_139671331.1">
    <property type="nucleotide sequence ID" value="NZ_VDLY02000015.1"/>
</dbReference>
<gene>
    <name evidence="1" type="ORF">FH607_021995</name>
</gene>
<accession>A0A5N6A1Q3</accession>